<proteinExistence type="predicted"/>
<dbReference type="AlphaFoldDB" id="A0A1T4SBL2"/>
<keyword evidence="2" id="KW-0812">Transmembrane</keyword>
<evidence type="ECO:0000256" key="1">
    <source>
        <dbReference type="SAM" id="MobiDB-lite"/>
    </source>
</evidence>
<feature type="region of interest" description="Disordered" evidence="1">
    <location>
        <begin position="326"/>
        <end position="366"/>
    </location>
</feature>
<name>A0A1T4SBL2_9ACTN</name>
<dbReference type="GO" id="GO:0006508">
    <property type="term" value="P:proteolysis"/>
    <property type="evidence" value="ECO:0007669"/>
    <property type="project" value="UniProtKB-KW"/>
</dbReference>
<evidence type="ECO:0000313" key="5">
    <source>
        <dbReference type="Proteomes" id="UP000190637"/>
    </source>
</evidence>
<dbReference type="STRING" id="1122192.SAMN02745673_03325"/>
<sequence length="366" mass="38740">MWAWPPPPAARVRRSRVVSVPPGTPYHRLARTARFRWWVPPLAVVAAVALYLLVQIPLVLAAKLVAVVAGAPLDVTVFFGSEVPDLAVELVLLAAMIPVVMFIARFVQWRPVGTLSSVEGRLRVRWLLTCSLVALLVVGVMVPARFGLYLATGVSGPLVGEWVGPRLFLGALLVVVLLVPFQAAAEEYALRGFVMQAVGSYGAPGPGGGPLTRLLRSPLPAILVSGGVFALLHTYSAWALAEVLCFGVAMAWLAWYTGGLEAPIALHVLHNLAAMGISAYEGTLGASGGSGSWQSLAGTVAQLVVYCLVVVWLARRAGLRRVVPGSAPAPDPACSPAPDPGSPGWALRPAASETEERRDHRHRYGG</sequence>
<gene>
    <name evidence="4" type="ORF">SAMN02745673_03325</name>
</gene>
<protein>
    <submittedName>
        <fullName evidence="4">Membrane protease YdiL, CAAX protease family</fullName>
    </submittedName>
</protein>
<feature type="domain" description="CAAX prenyl protease 2/Lysostaphin resistance protein A-like" evidence="3">
    <location>
        <begin position="171"/>
        <end position="272"/>
    </location>
</feature>
<feature type="transmembrane region" description="Helical" evidence="2">
    <location>
        <begin position="292"/>
        <end position="314"/>
    </location>
</feature>
<accession>A0A1T4SBL2</accession>
<keyword evidence="5" id="KW-1185">Reference proteome</keyword>
<dbReference type="Pfam" id="PF02517">
    <property type="entry name" value="Rce1-like"/>
    <property type="match status" value="1"/>
</dbReference>
<keyword evidence="4" id="KW-0378">Hydrolase</keyword>
<feature type="transmembrane region" description="Helical" evidence="2">
    <location>
        <begin position="86"/>
        <end position="106"/>
    </location>
</feature>
<feature type="transmembrane region" description="Helical" evidence="2">
    <location>
        <begin position="35"/>
        <end position="54"/>
    </location>
</feature>
<evidence type="ECO:0000256" key="2">
    <source>
        <dbReference type="SAM" id="Phobius"/>
    </source>
</evidence>
<dbReference type="GO" id="GO:0004175">
    <property type="term" value="F:endopeptidase activity"/>
    <property type="evidence" value="ECO:0007669"/>
    <property type="project" value="UniProtKB-ARBA"/>
</dbReference>
<feature type="transmembrane region" description="Helical" evidence="2">
    <location>
        <begin position="126"/>
        <end position="146"/>
    </location>
</feature>
<dbReference type="EMBL" id="FUWS01000009">
    <property type="protein sequence ID" value="SKA25585.1"/>
    <property type="molecule type" value="Genomic_DNA"/>
</dbReference>
<dbReference type="Proteomes" id="UP000190637">
    <property type="component" value="Unassembled WGS sequence"/>
</dbReference>
<feature type="compositionally biased region" description="Pro residues" evidence="1">
    <location>
        <begin position="327"/>
        <end position="341"/>
    </location>
</feature>
<keyword evidence="2" id="KW-0472">Membrane</keyword>
<evidence type="ECO:0000313" key="4">
    <source>
        <dbReference type="EMBL" id="SKA25585.1"/>
    </source>
</evidence>
<dbReference type="InterPro" id="IPR003675">
    <property type="entry name" value="Rce1/LyrA-like_dom"/>
</dbReference>
<reference evidence="4 5" key="1">
    <citation type="submission" date="2017-02" db="EMBL/GenBank/DDBJ databases">
        <authorList>
            <person name="Peterson S.W."/>
        </authorList>
    </citation>
    <scope>NUCLEOTIDE SEQUENCE [LARGE SCALE GENOMIC DNA]</scope>
    <source>
        <strain evidence="4 5">DSM 45154</strain>
    </source>
</reference>
<feature type="transmembrane region" description="Helical" evidence="2">
    <location>
        <begin position="238"/>
        <end position="257"/>
    </location>
</feature>
<keyword evidence="4" id="KW-0645">Protease</keyword>
<dbReference type="GO" id="GO:0080120">
    <property type="term" value="P:CAAX-box protein maturation"/>
    <property type="evidence" value="ECO:0007669"/>
    <property type="project" value="UniProtKB-ARBA"/>
</dbReference>
<organism evidence="4 5">
    <name type="scientific">Marinactinospora thermotolerans DSM 45154</name>
    <dbReference type="NCBI Taxonomy" id="1122192"/>
    <lineage>
        <taxon>Bacteria</taxon>
        <taxon>Bacillati</taxon>
        <taxon>Actinomycetota</taxon>
        <taxon>Actinomycetes</taxon>
        <taxon>Streptosporangiales</taxon>
        <taxon>Nocardiopsidaceae</taxon>
        <taxon>Marinactinospora</taxon>
    </lineage>
</organism>
<feature type="transmembrane region" description="Helical" evidence="2">
    <location>
        <begin position="166"/>
        <end position="185"/>
    </location>
</feature>
<evidence type="ECO:0000259" key="3">
    <source>
        <dbReference type="Pfam" id="PF02517"/>
    </source>
</evidence>
<keyword evidence="2" id="KW-1133">Transmembrane helix</keyword>